<dbReference type="GO" id="GO:0008270">
    <property type="term" value="F:zinc ion binding"/>
    <property type="evidence" value="ECO:0007669"/>
    <property type="project" value="UniProtKB-KW"/>
</dbReference>
<organism evidence="10 11">
    <name type="scientific">Juglans regia</name>
    <name type="common">English walnut</name>
    <dbReference type="NCBI Taxonomy" id="51240"/>
    <lineage>
        <taxon>Eukaryota</taxon>
        <taxon>Viridiplantae</taxon>
        <taxon>Streptophyta</taxon>
        <taxon>Embryophyta</taxon>
        <taxon>Tracheophyta</taxon>
        <taxon>Spermatophyta</taxon>
        <taxon>Magnoliopsida</taxon>
        <taxon>eudicotyledons</taxon>
        <taxon>Gunneridae</taxon>
        <taxon>Pentapetalae</taxon>
        <taxon>rosids</taxon>
        <taxon>fabids</taxon>
        <taxon>Fagales</taxon>
        <taxon>Juglandaceae</taxon>
        <taxon>Juglans</taxon>
    </lineage>
</organism>
<keyword evidence="6" id="KW-0862">Zinc</keyword>
<evidence type="ECO:0000259" key="8">
    <source>
        <dbReference type="PROSITE" id="PS50157"/>
    </source>
</evidence>
<feature type="compositionally biased region" description="Low complexity" evidence="7">
    <location>
        <begin position="83"/>
        <end position="98"/>
    </location>
</feature>
<reference evidence="11 12" key="1">
    <citation type="submission" date="2025-04" db="UniProtKB">
        <authorList>
            <consortium name="RefSeq"/>
        </authorList>
    </citation>
    <scope>IDENTIFICATION</scope>
    <source>
        <tissue evidence="11 12">Leaves</tissue>
    </source>
</reference>
<evidence type="ECO:0000256" key="2">
    <source>
        <dbReference type="ARBA" id="ARBA00023015"/>
    </source>
</evidence>
<dbReference type="InterPro" id="IPR001739">
    <property type="entry name" value="Methyl_CpG_DNA-bd"/>
</dbReference>
<name>A0A2I4DZ65_JUGRE</name>
<keyword evidence="2" id="KW-0805">Transcription regulation</keyword>
<feature type="region of interest" description="Disordered" evidence="7">
    <location>
        <begin position="69"/>
        <end position="105"/>
    </location>
</feature>
<dbReference type="PANTHER" id="PTHR37701:SF17">
    <property type="entry name" value="METHYL BINDING DOMAIN117"/>
    <property type="match status" value="1"/>
</dbReference>
<keyword evidence="5" id="KW-0539">Nucleus</keyword>
<feature type="region of interest" description="Disordered" evidence="7">
    <location>
        <begin position="188"/>
        <end position="232"/>
    </location>
</feature>
<proteinExistence type="predicted"/>
<dbReference type="STRING" id="51240.A0A2I4DZ65"/>
<evidence type="ECO:0000256" key="6">
    <source>
        <dbReference type="PROSITE-ProRule" id="PRU00042"/>
    </source>
</evidence>
<accession>A0A2I4DZ65</accession>
<dbReference type="GO" id="GO:0005634">
    <property type="term" value="C:nucleus"/>
    <property type="evidence" value="ECO:0007669"/>
    <property type="project" value="UniProtKB-SubCell"/>
</dbReference>
<dbReference type="PANTHER" id="PTHR37701">
    <property type="entry name" value="METHYL-CPG-BINDING DOMAIN-CONTAINING PROTEIN 8"/>
    <property type="match status" value="1"/>
</dbReference>
<keyword evidence="10" id="KW-1185">Reference proteome</keyword>
<evidence type="ECO:0000256" key="4">
    <source>
        <dbReference type="ARBA" id="ARBA00023163"/>
    </source>
</evidence>
<evidence type="ECO:0000256" key="3">
    <source>
        <dbReference type="ARBA" id="ARBA00023125"/>
    </source>
</evidence>
<evidence type="ECO:0000313" key="10">
    <source>
        <dbReference type="Proteomes" id="UP000235220"/>
    </source>
</evidence>
<dbReference type="PROSITE" id="PS50157">
    <property type="entry name" value="ZINC_FINGER_C2H2_2"/>
    <property type="match status" value="2"/>
</dbReference>
<feature type="domain" description="MBD" evidence="9">
    <location>
        <begin position="306"/>
        <end position="378"/>
    </location>
</feature>
<dbReference type="OrthoDB" id="1675150at2759"/>
<evidence type="ECO:0000256" key="1">
    <source>
        <dbReference type="ARBA" id="ARBA00004123"/>
    </source>
</evidence>
<dbReference type="InterPro" id="IPR037472">
    <property type="entry name" value="MBD8"/>
</dbReference>
<dbReference type="GO" id="GO:0003677">
    <property type="term" value="F:DNA binding"/>
    <property type="evidence" value="ECO:0007669"/>
    <property type="project" value="UniProtKB-KW"/>
</dbReference>
<dbReference type="Pfam" id="PF01429">
    <property type="entry name" value="MBD"/>
    <property type="match status" value="1"/>
</dbReference>
<sequence length="1176" mass="129691">MASASVVENLRLEALRLVDLRLLSQPELYSLSLCSSSSSYTSFSNDNDDVLIPKIDRSVFNESAGSRKQTYSRLRLAPRKPHSSSTSAPTRSSSSSFSIPRQIPEPLDEENSQIISILKQLFAAETPSTADADNLVSVHVEFEELLPDLSCAGLQNVPVQVLSGDSGLEKRKRGRPRKDENRMIERKVALERKAEPNFPVDAAATEGENKRKRGRPRKNLNPKIESDQSERNMALLRENVEEKEDKMVMASKKVDVTDVAGLGNVEDPYGEELKRRTEGLQTEAELLGFLSGLSGEWWKKSRKKRIVLAGDFGHALPKGWRLMLSIKKRASRVWLHCRRYISPNGRQFVSCKEVSSYFLSSSGLQDASQPISDHTDDNYLVAREADHADDVDINLEDGKNADDLISLPPPMTSILTDNEEHDTIKMGEPRIQTGELFKCHKCTMTFDEKNDLVHHLVSSHSDTANRCKSSTSISDNLIIIGEKYECQFCHKIFGERHLYNGHIGIHMGNYEKSVEGSGIIMQKSTDPTPTGVLPSTAMVHESREIDWAETFIIKSGFGCKAVKADIAIEACSDRDDQALIEEHSEKPDKVFSINNDKLGKVDVVTIVANRCNAGLENETVSTKENKSVCVSSDKTNVFNCIPCGINNCVADNKGSESWSLASPVNERTFVVENNVIKVSFPSVEEQKLEIGSESGLNHKNKTCSGEDIEFKCFASTVEDMKVDDGYKSENSELVSSFGNHDVGLEDVCATVDISGNTIITVGFGSNHASQNDKAVTSTKQEGSSGSCLVTSSWNHQYIVENNANKSSCCTVEAEAPFQGKSFHHHEFAPSLNEHGSHFNNRMTEVPTGAVEELKPDEVRNCKIGELKFAFDCNETEVDVDTTACSGQERCFKGSLLVSSADEHRCVFKNNICSSTMEELKQDMGLSESGLHSQFGYEQNHDKINNVNKVSCSSIEEAEHKKVKSSWNTKAFLAFGTRAGTDTDVRSTMWGQSSEGSSLVLSGDKQTFSSDNKVTSVCSSTVGEHERCSENLRDGGSMIDLGNQSQSNEDIMAELLWRTAEQNVGQNGLANISSPLVQSSGCFPNLMSSKASSHPEEARVLSYDAEMDQGFNSSYWLKKEALPSLPKIVNGHPVRTMCVWCAEEFYLESVNSRMQSGSVGFMCAACNAKFSGQFNVL</sequence>
<evidence type="ECO:0000313" key="12">
    <source>
        <dbReference type="RefSeq" id="XP_018812427.2"/>
    </source>
</evidence>
<keyword evidence="6" id="KW-0863">Zinc-finger</keyword>
<dbReference type="SMART" id="SM00355">
    <property type="entry name" value="ZnF_C2H2"/>
    <property type="match status" value="2"/>
</dbReference>
<dbReference type="GeneID" id="108984817"/>
<dbReference type="Proteomes" id="UP000235220">
    <property type="component" value="Chromosome 11"/>
</dbReference>
<dbReference type="AlphaFoldDB" id="A0A2I4DZ65"/>
<keyword evidence="4" id="KW-0804">Transcription</keyword>
<dbReference type="RefSeq" id="XP_018812427.2">
    <property type="nucleotide sequence ID" value="XM_018956882.2"/>
</dbReference>
<dbReference type="PROSITE" id="PS00028">
    <property type="entry name" value="ZINC_FINGER_C2H2_1"/>
    <property type="match status" value="2"/>
</dbReference>
<dbReference type="RefSeq" id="XP_018812426.2">
    <property type="nucleotide sequence ID" value="XM_018956881.2"/>
</dbReference>
<dbReference type="Gramene" id="Jr11_23680_p1">
    <property type="protein sequence ID" value="cds.Jr11_23680_p1"/>
    <property type="gene ID" value="Jr11_23680"/>
</dbReference>
<evidence type="ECO:0000313" key="11">
    <source>
        <dbReference type="RefSeq" id="XP_018812426.2"/>
    </source>
</evidence>
<protein>
    <submittedName>
        <fullName evidence="11 12">Uncharacterized protein LOC108984817 isoform X1</fullName>
    </submittedName>
</protein>
<comment type="subcellular location">
    <subcellularLocation>
        <location evidence="1">Nucleus</location>
    </subcellularLocation>
</comment>
<keyword evidence="6" id="KW-0479">Metal-binding</keyword>
<feature type="compositionally biased region" description="Basic residues" evidence="7">
    <location>
        <begin position="210"/>
        <end position="220"/>
    </location>
</feature>
<dbReference type="KEGG" id="jre:108984817"/>
<gene>
    <name evidence="11 12" type="primary">LOC108984817</name>
</gene>
<dbReference type="Gene3D" id="3.30.160.60">
    <property type="entry name" value="Classic Zinc Finger"/>
    <property type="match status" value="1"/>
</dbReference>
<evidence type="ECO:0000259" key="9">
    <source>
        <dbReference type="PROSITE" id="PS50982"/>
    </source>
</evidence>
<evidence type="ECO:0000256" key="5">
    <source>
        <dbReference type="ARBA" id="ARBA00023242"/>
    </source>
</evidence>
<feature type="domain" description="C2H2-type" evidence="8">
    <location>
        <begin position="484"/>
        <end position="511"/>
    </location>
</feature>
<dbReference type="InterPro" id="IPR017956">
    <property type="entry name" value="AT_hook_DNA-bd_motif"/>
</dbReference>
<feature type="domain" description="C2H2-type" evidence="8">
    <location>
        <begin position="437"/>
        <end position="465"/>
    </location>
</feature>
<dbReference type="PROSITE" id="PS50982">
    <property type="entry name" value="MBD"/>
    <property type="match status" value="1"/>
</dbReference>
<keyword evidence="3" id="KW-0238">DNA-binding</keyword>
<evidence type="ECO:0000256" key="7">
    <source>
        <dbReference type="SAM" id="MobiDB-lite"/>
    </source>
</evidence>
<dbReference type="SUPFAM" id="SSF54171">
    <property type="entry name" value="DNA-binding domain"/>
    <property type="match status" value="1"/>
</dbReference>
<dbReference type="SMART" id="SM00384">
    <property type="entry name" value="AT_hook"/>
    <property type="match status" value="2"/>
</dbReference>
<dbReference type="InterPro" id="IPR016177">
    <property type="entry name" value="DNA-bd_dom_sf"/>
</dbReference>
<dbReference type="InterPro" id="IPR013087">
    <property type="entry name" value="Znf_C2H2_type"/>
</dbReference>